<dbReference type="AlphaFoldDB" id="A0A4P6HS70"/>
<dbReference type="Gene3D" id="1.10.260.40">
    <property type="entry name" value="lambda repressor-like DNA-binding domains"/>
    <property type="match status" value="1"/>
</dbReference>
<evidence type="ECO:0000259" key="1">
    <source>
        <dbReference type="PROSITE" id="PS50943"/>
    </source>
</evidence>
<dbReference type="CDD" id="cd00093">
    <property type="entry name" value="HTH_XRE"/>
    <property type="match status" value="1"/>
</dbReference>
<dbReference type="Proteomes" id="UP000293296">
    <property type="component" value="Chromosome"/>
</dbReference>
<dbReference type="GO" id="GO:0003677">
    <property type="term" value="F:DNA binding"/>
    <property type="evidence" value="ECO:0007669"/>
    <property type="project" value="InterPro"/>
</dbReference>
<sequence length="90" mass="10004">MADNDTTENDAADGPKPLPREVAWLVEEGYSPIRAWREHLGVTREELGRRLAISPAAVTQMEAKKSRPRGATLKKIAAVLAIDWELLRAK</sequence>
<feature type="domain" description="HTH cro/C1-type" evidence="1">
    <location>
        <begin position="33"/>
        <end position="87"/>
    </location>
</feature>
<evidence type="ECO:0000313" key="2">
    <source>
        <dbReference type="EMBL" id="QAZ69564.1"/>
    </source>
</evidence>
<dbReference type="EMBL" id="CP026538">
    <property type="protein sequence ID" value="QAZ69564.1"/>
    <property type="molecule type" value="Genomic_DNA"/>
</dbReference>
<dbReference type="SMART" id="SM00530">
    <property type="entry name" value="HTH_XRE"/>
    <property type="match status" value="1"/>
</dbReference>
<reference evidence="2 3" key="1">
    <citation type="submission" date="2018-02" db="EMBL/GenBank/DDBJ databases">
        <title>Genome sequence of Desulfovibrio carbinolicus DSM 3852.</title>
        <authorList>
            <person name="Wilbanks E."/>
            <person name="Skennerton C.T."/>
            <person name="Orphan V.J."/>
        </authorList>
    </citation>
    <scope>NUCLEOTIDE SEQUENCE [LARGE SCALE GENOMIC DNA]</scope>
    <source>
        <strain evidence="2 3">DSM 3852</strain>
    </source>
</reference>
<dbReference type="SUPFAM" id="SSF47413">
    <property type="entry name" value="lambda repressor-like DNA-binding domains"/>
    <property type="match status" value="1"/>
</dbReference>
<organism evidence="2 3">
    <name type="scientific">Solidesulfovibrio carbinolicus</name>
    <dbReference type="NCBI Taxonomy" id="296842"/>
    <lineage>
        <taxon>Bacteria</taxon>
        <taxon>Pseudomonadati</taxon>
        <taxon>Thermodesulfobacteriota</taxon>
        <taxon>Desulfovibrionia</taxon>
        <taxon>Desulfovibrionales</taxon>
        <taxon>Desulfovibrionaceae</taxon>
        <taxon>Solidesulfovibrio</taxon>
    </lineage>
</organism>
<dbReference type="Pfam" id="PF01381">
    <property type="entry name" value="HTH_3"/>
    <property type="match status" value="1"/>
</dbReference>
<dbReference type="PROSITE" id="PS50943">
    <property type="entry name" value="HTH_CROC1"/>
    <property type="match status" value="1"/>
</dbReference>
<proteinExistence type="predicted"/>
<dbReference type="KEGG" id="dcb:C3Y92_19580"/>
<accession>A0A4P6HS70</accession>
<dbReference type="OrthoDB" id="5679339at2"/>
<dbReference type="InterPro" id="IPR010982">
    <property type="entry name" value="Lambda_DNA-bd_dom_sf"/>
</dbReference>
<keyword evidence="3" id="KW-1185">Reference proteome</keyword>
<dbReference type="InterPro" id="IPR001387">
    <property type="entry name" value="Cro/C1-type_HTH"/>
</dbReference>
<gene>
    <name evidence="2" type="ORF">C3Y92_19580</name>
</gene>
<name>A0A4P6HS70_9BACT</name>
<protein>
    <submittedName>
        <fullName evidence="2">XRE family transcriptional regulator</fullName>
    </submittedName>
</protein>
<evidence type="ECO:0000313" key="3">
    <source>
        <dbReference type="Proteomes" id="UP000293296"/>
    </source>
</evidence>